<sequence>MSDTLSIGQLRLTGATPRTLGKSLYNQQTGAGSFQDVLNQNVLKFSQHAETRMKQRGISFGPDTINKIEGAIDQAAAKGAKDSLVIYNDVAMIVNVPSRTVVTAMDGGSLKGNVFTKIDSAVIIP</sequence>
<dbReference type="Pfam" id="PF12611">
    <property type="entry name" value="Flagellar_put"/>
    <property type="match status" value="1"/>
</dbReference>
<gene>
    <name evidence="1" type="ORF">FHS18_001448</name>
</gene>
<keyword evidence="1" id="KW-0969">Cilium</keyword>
<dbReference type="RefSeq" id="WP_183598400.1">
    <property type="nucleotide sequence ID" value="NZ_JACHXK010000002.1"/>
</dbReference>
<proteinExistence type="predicted"/>
<protein>
    <submittedName>
        <fullName evidence="1">Flagellar operon protein</fullName>
    </submittedName>
</protein>
<comment type="caution">
    <text evidence="1">The sequence shown here is derived from an EMBL/GenBank/DDBJ whole genome shotgun (WGS) entry which is preliminary data.</text>
</comment>
<keyword evidence="1" id="KW-0282">Flagellum</keyword>
<evidence type="ECO:0000313" key="2">
    <source>
        <dbReference type="Proteomes" id="UP000570361"/>
    </source>
</evidence>
<evidence type="ECO:0000313" key="1">
    <source>
        <dbReference type="EMBL" id="MBB3109396.1"/>
    </source>
</evidence>
<dbReference type="Proteomes" id="UP000570361">
    <property type="component" value="Unassembled WGS sequence"/>
</dbReference>
<dbReference type="InterPro" id="IPR013367">
    <property type="entry name" value="Flagellar_put"/>
</dbReference>
<dbReference type="NCBIfam" id="TIGR02530">
    <property type="entry name" value="flg_new"/>
    <property type="match status" value="1"/>
</dbReference>
<keyword evidence="1" id="KW-0966">Cell projection</keyword>
<accession>A0A7W5AW81</accession>
<reference evidence="1 2" key="1">
    <citation type="submission" date="2020-08" db="EMBL/GenBank/DDBJ databases">
        <title>Genomic Encyclopedia of Type Strains, Phase III (KMG-III): the genomes of soil and plant-associated and newly described type strains.</title>
        <authorList>
            <person name="Whitman W."/>
        </authorList>
    </citation>
    <scope>NUCLEOTIDE SEQUENCE [LARGE SCALE GENOMIC DNA]</scope>
    <source>
        <strain evidence="1 2">CECT 5862</strain>
    </source>
</reference>
<organism evidence="1 2">
    <name type="scientific">Paenibacillus phyllosphaerae</name>
    <dbReference type="NCBI Taxonomy" id="274593"/>
    <lineage>
        <taxon>Bacteria</taxon>
        <taxon>Bacillati</taxon>
        <taxon>Bacillota</taxon>
        <taxon>Bacilli</taxon>
        <taxon>Bacillales</taxon>
        <taxon>Paenibacillaceae</taxon>
        <taxon>Paenibacillus</taxon>
    </lineage>
</organism>
<name>A0A7W5AW81_9BACL</name>
<keyword evidence="2" id="KW-1185">Reference proteome</keyword>
<dbReference type="AlphaFoldDB" id="A0A7W5AW81"/>
<dbReference type="EMBL" id="JACHXK010000002">
    <property type="protein sequence ID" value="MBB3109396.1"/>
    <property type="molecule type" value="Genomic_DNA"/>
</dbReference>